<dbReference type="InParanoid" id="K4AHY0"/>
<dbReference type="Proteomes" id="UP000004995">
    <property type="component" value="Unassembled WGS sequence"/>
</dbReference>
<name>K4AHY0_SETIT</name>
<evidence type="ECO:0000313" key="1">
    <source>
        <dbReference type="EnsemblPlants" id="KQK92100"/>
    </source>
</evidence>
<reference evidence="1" key="2">
    <citation type="submission" date="2018-08" db="UniProtKB">
        <authorList>
            <consortium name="EnsemblPlants"/>
        </authorList>
    </citation>
    <scope>IDENTIFICATION</scope>
    <source>
        <strain evidence="1">Yugu1</strain>
    </source>
</reference>
<protein>
    <submittedName>
        <fullName evidence="1">Uncharacterized protein</fullName>
    </submittedName>
</protein>
<dbReference type="Gramene" id="KQK92100">
    <property type="protein sequence ID" value="KQK92100"/>
    <property type="gene ID" value="SETIT_038487mg"/>
</dbReference>
<evidence type="ECO:0000313" key="2">
    <source>
        <dbReference type="Proteomes" id="UP000004995"/>
    </source>
</evidence>
<organism evidence="1 2">
    <name type="scientific">Setaria italica</name>
    <name type="common">Foxtail millet</name>
    <name type="synonym">Panicum italicum</name>
    <dbReference type="NCBI Taxonomy" id="4555"/>
    <lineage>
        <taxon>Eukaryota</taxon>
        <taxon>Viridiplantae</taxon>
        <taxon>Streptophyta</taxon>
        <taxon>Embryophyta</taxon>
        <taxon>Tracheophyta</taxon>
        <taxon>Spermatophyta</taxon>
        <taxon>Magnoliopsida</taxon>
        <taxon>Liliopsida</taxon>
        <taxon>Poales</taxon>
        <taxon>Poaceae</taxon>
        <taxon>PACMAD clade</taxon>
        <taxon>Panicoideae</taxon>
        <taxon>Panicodae</taxon>
        <taxon>Paniceae</taxon>
        <taxon>Cenchrinae</taxon>
        <taxon>Setaria</taxon>
    </lineage>
</organism>
<dbReference type="EnsemblPlants" id="KQK92100">
    <property type="protein sequence ID" value="KQK92100"/>
    <property type="gene ID" value="SETIT_038487mg"/>
</dbReference>
<dbReference type="AlphaFoldDB" id="K4AHY0"/>
<sequence>MADYISSSFYLETGSYNQICQSNAPPPNKCMCKTFLELKLFCIFMYPVQSLPVW</sequence>
<proteinExistence type="predicted"/>
<keyword evidence="2" id="KW-1185">Reference proteome</keyword>
<accession>K4AHY0</accession>
<dbReference type="HOGENOM" id="CLU_3054018_0_0_1"/>
<dbReference type="EMBL" id="AGNK02006093">
    <property type="status" value="NOT_ANNOTATED_CDS"/>
    <property type="molecule type" value="Genomic_DNA"/>
</dbReference>
<reference evidence="2" key="1">
    <citation type="journal article" date="2012" name="Nat. Biotechnol.">
        <title>Reference genome sequence of the model plant Setaria.</title>
        <authorList>
            <person name="Bennetzen J.L."/>
            <person name="Schmutz J."/>
            <person name="Wang H."/>
            <person name="Percifield R."/>
            <person name="Hawkins J."/>
            <person name="Pontaroli A.C."/>
            <person name="Estep M."/>
            <person name="Feng L."/>
            <person name="Vaughn J.N."/>
            <person name="Grimwood J."/>
            <person name="Jenkins J."/>
            <person name="Barry K."/>
            <person name="Lindquist E."/>
            <person name="Hellsten U."/>
            <person name="Deshpande S."/>
            <person name="Wang X."/>
            <person name="Wu X."/>
            <person name="Mitros T."/>
            <person name="Triplett J."/>
            <person name="Yang X."/>
            <person name="Ye C.Y."/>
            <person name="Mauro-Herrera M."/>
            <person name="Wang L."/>
            <person name="Li P."/>
            <person name="Sharma M."/>
            <person name="Sharma R."/>
            <person name="Ronald P.C."/>
            <person name="Panaud O."/>
            <person name="Kellogg E.A."/>
            <person name="Brutnell T.P."/>
            <person name="Doust A.N."/>
            <person name="Tuskan G.A."/>
            <person name="Rokhsar D."/>
            <person name="Devos K.M."/>
        </authorList>
    </citation>
    <scope>NUCLEOTIDE SEQUENCE [LARGE SCALE GENOMIC DNA]</scope>
    <source>
        <strain evidence="2">cv. Yugu1</strain>
    </source>
</reference>